<feature type="compositionally biased region" description="Low complexity" evidence="1">
    <location>
        <begin position="645"/>
        <end position="662"/>
    </location>
</feature>
<organism evidence="2 3">
    <name type="scientific">Fusarium albosuccineum</name>
    <dbReference type="NCBI Taxonomy" id="1237068"/>
    <lineage>
        <taxon>Eukaryota</taxon>
        <taxon>Fungi</taxon>
        <taxon>Dikarya</taxon>
        <taxon>Ascomycota</taxon>
        <taxon>Pezizomycotina</taxon>
        <taxon>Sordariomycetes</taxon>
        <taxon>Hypocreomycetidae</taxon>
        <taxon>Hypocreales</taxon>
        <taxon>Nectriaceae</taxon>
        <taxon>Fusarium</taxon>
        <taxon>Fusarium decemcellulare species complex</taxon>
    </lineage>
</organism>
<sequence length="673" mass="76534">MTPPFQADMPDDNLDDFIMAGPTFMPGTIAADCSDLLTGDAWDTTLEDCEDIDYSKINFDSPNVLDPQFFHDDVLPIDPQLFEQTAQQSVHSEPIEDVLPAAENKAKTPQENPDDALQQMLPKTEVKEDIIIDEYEPSPQQSYLPPCVYPEAGLDGTQQAHPYPLLFHPLLYPNIPPPPPEAMQWLQQVYPGLAGPMHPQLPNPAYQYGLPNAFYQPPPQVPAPLPKTLPVKRRARTSSEVSDPFGFETKPSHKFVVQHKRALKQTKDPDCDPTQFYTSHLPLVQNWRKNGDDDAPHFIYTSAGQWEDDFVLSKSDVKHYVKDCPRQLRIWLQHCPAQSNHRMDTRDRKCRYAHCPVTTRSIRPGFFRVAFDEYYQLTSNGTKDPFKVAGVMHLWCFEQCMDVCELIRQRVMHPDTRTFPKESKNPMLLTRDSDSGIISGALRPWVQETSAHNKEYGLQLPRVHEDTLSYRLTRHHIDFQVNARQSVREKRNSKRPQSSKKTIDWHMGDLAKWVKKDKEVTAKRQDNNPVPYLDDFKSDLTEDVVYQPYNSQMIEASIMDPAAVGIQQPELYDQTAAERFPTPLSPMLPLGSIQVQPDFNMLALPGFAVPEIVVPEVQTQKRRRSTVEDEDGSLFGSPKSKRSRSSTSSRGSGRSSQGASLRRSSRVSAQKTP</sequence>
<keyword evidence="3" id="KW-1185">Reference proteome</keyword>
<dbReference type="OrthoDB" id="5307331at2759"/>
<protein>
    <submittedName>
        <fullName evidence="2">Uncharacterized protein</fullName>
    </submittedName>
</protein>
<name>A0A8H4P858_9HYPO</name>
<evidence type="ECO:0000313" key="3">
    <source>
        <dbReference type="Proteomes" id="UP000554235"/>
    </source>
</evidence>
<feature type="region of interest" description="Disordered" evidence="1">
    <location>
        <begin position="618"/>
        <end position="673"/>
    </location>
</feature>
<dbReference type="Proteomes" id="UP000554235">
    <property type="component" value="Unassembled WGS sequence"/>
</dbReference>
<evidence type="ECO:0000313" key="2">
    <source>
        <dbReference type="EMBL" id="KAF4459736.1"/>
    </source>
</evidence>
<dbReference type="EMBL" id="JAADYS010002100">
    <property type="protein sequence ID" value="KAF4459736.1"/>
    <property type="molecule type" value="Genomic_DNA"/>
</dbReference>
<accession>A0A8H4P858</accession>
<gene>
    <name evidence="2" type="ORF">FALBO_13491</name>
</gene>
<evidence type="ECO:0000256" key="1">
    <source>
        <dbReference type="SAM" id="MobiDB-lite"/>
    </source>
</evidence>
<reference evidence="2 3" key="1">
    <citation type="submission" date="2020-01" db="EMBL/GenBank/DDBJ databases">
        <title>Identification and distribution of gene clusters putatively required for synthesis of sphingolipid metabolism inhibitors in phylogenetically diverse species of the filamentous fungus Fusarium.</title>
        <authorList>
            <person name="Kim H.-S."/>
            <person name="Busman M."/>
            <person name="Brown D.W."/>
            <person name="Divon H."/>
            <person name="Uhlig S."/>
            <person name="Proctor R.H."/>
        </authorList>
    </citation>
    <scope>NUCLEOTIDE SEQUENCE [LARGE SCALE GENOMIC DNA]</scope>
    <source>
        <strain evidence="2 3">NRRL 20459</strain>
    </source>
</reference>
<proteinExistence type="predicted"/>
<dbReference type="AlphaFoldDB" id="A0A8H4P858"/>
<comment type="caution">
    <text evidence="2">The sequence shown here is derived from an EMBL/GenBank/DDBJ whole genome shotgun (WGS) entry which is preliminary data.</text>
</comment>